<gene>
    <name evidence="2" type="ORF">GCM10009798_26150</name>
</gene>
<organism evidence="2 3">
    <name type="scientific">Nocardioides panacihumi</name>
    <dbReference type="NCBI Taxonomy" id="400774"/>
    <lineage>
        <taxon>Bacteria</taxon>
        <taxon>Bacillati</taxon>
        <taxon>Actinomycetota</taxon>
        <taxon>Actinomycetes</taxon>
        <taxon>Propionibacteriales</taxon>
        <taxon>Nocardioidaceae</taxon>
        <taxon>Nocardioides</taxon>
    </lineage>
</organism>
<evidence type="ECO:0000313" key="3">
    <source>
        <dbReference type="Proteomes" id="UP001500571"/>
    </source>
</evidence>
<feature type="region of interest" description="Disordered" evidence="1">
    <location>
        <begin position="29"/>
        <end position="51"/>
    </location>
</feature>
<accession>A0ABP5CL00</accession>
<evidence type="ECO:0008006" key="4">
    <source>
        <dbReference type="Google" id="ProtNLM"/>
    </source>
</evidence>
<reference evidence="3" key="1">
    <citation type="journal article" date="2019" name="Int. J. Syst. Evol. Microbiol.">
        <title>The Global Catalogue of Microorganisms (GCM) 10K type strain sequencing project: providing services to taxonomists for standard genome sequencing and annotation.</title>
        <authorList>
            <consortium name="The Broad Institute Genomics Platform"/>
            <consortium name="The Broad Institute Genome Sequencing Center for Infectious Disease"/>
            <person name="Wu L."/>
            <person name="Ma J."/>
        </authorList>
    </citation>
    <scope>NUCLEOTIDE SEQUENCE [LARGE SCALE GENOMIC DNA]</scope>
    <source>
        <strain evidence="3">JCM 15309</strain>
    </source>
</reference>
<dbReference type="Proteomes" id="UP001500571">
    <property type="component" value="Unassembled WGS sequence"/>
</dbReference>
<dbReference type="EMBL" id="BAAAPB010000002">
    <property type="protein sequence ID" value="GAA1964698.1"/>
    <property type="molecule type" value="Genomic_DNA"/>
</dbReference>
<dbReference type="RefSeq" id="WP_344045324.1">
    <property type="nucleotide sequence ID" value="NZ_BAAAPB010000002.1"/>
</dbReference>
<protein>
    <recommendedName>
        <fullName evidence="4">DUF3558 domain-containing protein</fullName>
    </recommendedName>
</protein>
<proteinExistence type="predicted"/>
<feature type="compositionally biased region" description="Polar residues" evidence="1">
    <location>
        <begin position="37"/>
        <end position="47"/>
    </location>
</feature>
<sequence>MATRSGIVRALILAVAATGAAITVGVVRDSPRPAAPSASTGPTTQPLATGLGSVDTSTAAVRRGPFCDAVPGADVQAAVDDPSPSAATWSNGDQLGSGTDVAHEYGCSWTAPAGTAASGWVFAPPVTVQRAQELVASAKSRPGCKPLPGAATFGSPSIALTCTTGGKTTLSYRGLFGDAWLVCQLAGSRATDPADVADRWCASVLRSAA</sequence>
<evidence type="ECO:0000256" key="1">
    <source>
        <dbReference type="SAM" id="MobiDB-lite"/>
    </source>
</evidence>
<name>A0ABP5CL00_9ACTN</name>
<keyword evidence="3" id="KW-1185">Reference proteome</keyword>
<evidence type="ECO:0000313" key="2">
    <source>
        <dbReference type="EMBL" id="GAA1964698.1"/>
    </source>
</evidence>
<comment type="caution">
    <text evidence="2">The sequence shown here is derived from an EMBL/GenBank/DDBJ whole genome shotgun (WGS) entry which is preliminary data.</text>
</comment>